<comment type="catalytic activity">
    <reaction evidence="3">
        <text>a diacylglycerol + H2O = a monoacylglycerol + a fatty acid + H(+)</text>
        <dbReference type="Rhea" id="RHEA:32731"/>
        <dbReference type="ChEBI" id="CHEBI:15377"/>
        <dbReference type="ChEBI" id="CHEBI:15378"/>
        <dbReference type="ChEBI" id="CHEBI:17408"/>
        <dbReference type="ChEBI" id="CHEBI:18035"/>
        <dbReference type="ChEBI" id="CHEBI:28868"/>
    </reaction>
</comment>
<dbReference type="AlphaFoldDB" id="A0A9P3FY31"/>
<sequence length="318" mass="33016">MLSFSFLPFVCALLPLAQAAPLPLFGINFGESAATDGATSSVSQSTINSTLQRPGFFARAAYCETQSLQALTCGAPCDAISKIKILQAGGDGGEIPRFFVAQDPDSQTIVVAHQGTDPTNLLSDLNDVEVAQVAMNSTRFPSAAKGSLVHDGFQDTQGRTADLVLSTVKAALASSGYTRVLATGHSLGAAVATLDATMLRMQLPASVEVDSVVFGLPRVGNQPFADMIDALLPSFSHVTNQHDPVPDVPPRFLSFQHPAGELHITAVDAAGATATMVECPGQENSNCSEGNSLLDASVGNHLGPYFDGISFGSTECSA</sequence>
<reference evidence="7 8" key="1">
    <citation type="submission" date="2021-08" db="EMBL/GenBank/DDBJ databases">
        <title>Draft Genome Sequence of Phanerochaete sordida strain YK-624.</title>
        <authorList>
            <person name="Mori T."/>
            <person name="Dohra H."/>
            <person name="Suzuki T."/>
            <person name="Kawagishi H."/>
            <person name="Hirai H."/>
        </authorList>
    </citation>
    <scope>NUCLEOTIDE SEQUENCE [LARGE SCALE GENOMIC DNA]</scope>
    <source>
        <strain evidence="7 8">YK-624</strain>
    </source>
</reference>
<keyword evidence="8" id="KW-1185">Reference proteome</keyword>
<dbReference type="Gene3D" id="3.40.50.1820">
    <property type="entry name" value="alpha/beta hydrolase"/>
    <property type="match status" value="1"/>
</dbReference>
<comment type="caution">
    <text evidence="7">The sequence shown here is derived from an EMBL/GenBank/DDBJ whole genome shotgun (WGS) entry which is preliminary data.</text>
</comment>
<evidence type="ECO:0000256" key="4">
    <source>
        <dbReference type="ARBA" id="ARBA00048461"/>
    </source>
</evidence>
<protein>
    <submittedName>
        <fullName evidence="7">Lipase family protein</fullName>
    </submittedName>
</protein>
<dbReference type="PANTHER" id="PTHR45856">
    <property type="entry name" value="ALPHA/BETA-HYDROLASES SUPERFAMILY PROTEIN"/>
    <property type="match status" value="1"/>
</dbReference>
<evidence type="ECO:0000256" key="1">
    <source>
        <dbReference type="ARBA" id="ARBA00023157"/>
    </source>
</evidence>
<evidence type="ECO:0000313" key="8">
    <source>
        <dbReference type="Proteomes" id="UP000703269"/>
    </source>
</evidence>
<dbReference type="PANTHER" id="PTHR45856:SF25">
    <property type="entry name" value="FUNGAL LIPASE-LIKE DOMAIN-CONTAINING PROTEIN"/>
    <property type="match status" value="1"/>
</dbReference>
<name>A0A9P3FY31_9APHY</name>
<keyword evidence="1" id="KW-1015">Disulfide bond</keyword>
<keyword evidence="5" id="KW-0732">Signal</keyword>
<evidence type="ECO:0000259" key="6">
    <source>
        <dbReference type="Pfam" id="PF01764"/>
    </source>
</evidence>
<organism evidence="7 8">
    <name type="scientific">Phanerochaete sordida</name>
    <dbReference type="NCBI Taxonomy" id="48140"/>
    <lineage>
        <taxon>Eukaryota</taxon>
        <taxon>Fungi</taxon>
        <taxon>Dikarya</taxon>
        <taxon>Basidiomycota</taxon>
        <taxon>Agaricomycotina</taxon>
        <taxon>Agaricomycetes</taxon>
        <taxon>Polyporales</taxon>
        <taxon>Phanerochaetaceae</taxon>
        <taxon>Phanerochaete</taxon>
    </lineage>
</organism>
<dbReference type="InterPro" id="IPR029058">
    <property type="entry name" value="AB_hydrolase_fold"/>
</dbReference>
<feature type="signal peptide" evidence="5">
    <location>
        <begin position="1"/>
        <end position="19"/>
    </location>
</feature>
<gene>
    <name evidence="7" type="ORF">PsYK624_007520</name>
</gene>
<comment type="catalytic activity">
    <reaction evidence="4">
        <text>a monoacylglycerol + H2O = glycerol + a fatty acid + H(+)</text>
        <dbReference type="Rhea" id="RHEA:15245"/>
        <dbReference type="ChEBI" id="CHEBI:15377"/>
        <dbReference type="ChEBI" id="CHEBI:15378"/>
        <dbReference type="ChEBI" id="CHEBI:17408"/>
        <dbReference type="ChEBI" id="CHEBI:17754"/>
        <dbReference type="ChEBI" id="CHEBI:28868"/>
    </reaction>
</comment>
<evidence type="ECO:0000256" key="3">
    <source>
        <dbReference type="ARBA" id="ARBA00047591"/>
    </source>
</evidence>
<dbReference type="CDD" id="cd00519">
    <property type="entry name" value="Lipase_3"/>
    <property type="match status" value="1"/>
</dbReference>
<dbReference type="Proteomes" id="UP000703269">
    <property type="component" value="Unassembled WGS sequence"/>
</dbReference>
<evidence type="ECO:0000256" key="5">
    <source>
        <dbReference type="SAM" id="SignalP"/>
    </source>
</evidence>
<dbReference type="InterPro" id="IPR002921">
    <property type="entry name" value="Fungal_lipase-type"/>
</dbReference>
<dbReference type="OrthoDB" id="426718at2759"/>
<dbReference type="EMBL" id="BPQB01000001">
    <property type="protein sequence ID" value="GJE84676.1"/>
    <property type="molecule type" value="Genomic_DNA"/>
</dbReference>
<comment type="similarity">
    <text evidence="2">Belongs to the AB hydrolase superfamily. Lipase family. Class 3 subfamily.</text>
</comment>
<dbReference type="InterPro" id="IPR051218">
    <property type="entry name" value="Sec_MonoDiacylglyc_Lipase"/>
</dbReference>
<proteinExistence type="inferred from homology"/>
<feature type="domain" description="Fungal lipase-type" evidence="6">
    <location>
        <begin position="110"/>
        <end position="251"/>
    </location>
</feature>
<evidence type="ECO:0000256" key="2">
    <source>
        <dbReference type="ARBA" id="ARBA00043996"/>
    </source>
</evidence>
<evidence type="ECO:0000313" key="7">
    <source>
        <dbReference type="EMBL" id="GJE84676.1"/>
    </source>
</evidence>
<feature type="chain" id="PRO_5040296893" evidence="5">
    <location>
        <begin position="20"/>
        <end position="318"/>
    </location>
</feature>
<dbReference type="SUPFAM" id="SSF53474">
    <property type="entry name" value="alpha/beta-Hydrolases"/>
    <property type="match status" value="1"/>
</dbReference>
<dbReference type="Pfam" id="PF01764">
    <property type="entry name" value="Lipase_3"/>
    <property type="match status" value="1"/>
</dbReference>
<accession>A0A9P3FY31</accession>
<dbReference type="GO" id="GO:0006629">
    <property type="term" value="P:lipid metabolic process"/>
    <property type="evidence" value="ECO:0007669"/>
    <property type="project" value="InterPro"/>
</dbReference>